<dbReference type="PROSITE" id="PS50096">
    <property type="entry name" value="IQ"/>
    <property type="match status" value="1"/>
</dbReference>
<accession>A0A1W4XHX1</accession>
<protein>
    <submittedName>
        <fullName evidence="3">Uncharacterized protein LOC108741670 isoform X1</fullName>
    </submittedName>
</protein>
<gene>
    <name evidence="3" type="primary">LOC108741670</name>
</gene>
<keyword evidence="2" id="KW-1185">Reference proteome</keyword>
<feature type="region of interest" description="Disordered" evidence="1">
    <location>
        <begin position="272"/>
        <end position="291"/>
    </location>
</feature>
<dbReference type="GeneID" id="108741670"/>
<evidence type="ECO:0000313" key="2">
    <source>
        <dbReference type="Proteomes" id="UP000192223"/>
    </source>
</evidence>
<dbReference type="Proteomes" id="UP000192223">
    <property type="component" value="Unplaced"/>
</dbReference>
<feature type="region of interest" description="Disordered" evidence="1">
    <location>
        <begin position="318"/>
        <end position="398"/>
    </location>
</feature>
<reference evidence="3" key="1">
    <citation type="submission" date="2025-08" db="UniProtKB">
        <authorList>
            <consortium name="RefSeq"/>
        </authorList>
    </citation>
    <scope>IDENTIFICATION</scope>
    <source>
        <tissue evidence="3">Entire body</tissue>
    </source>
</reference>
<proteinExistence type="predicted"/>
<sequence length="398" mass="45421">MDVMLQRHCAKFIYVVPEGLRELMTDISREVFFVQYNPLLFSTIVIFPKVIRTHPENIYIFVADYLDALMITRENARVAAKVVQSLTEIALTIVNLLVNIGMTREEADRTASIIQKIFRQYLEEKKTYQKEISDQIEEANLLTDIITEAGITPDQAEAAAEIIQRAWRDFKRKHEREKYLLSGIIDWRIAARSAIRLYRSTGVTYEEANRAATMIKAAYKGYYTRRMIKKLLEESQRLSETPSLASMKSVESEEEEEGEFYWDMELFSKSERTTERSERHEYLEGQGEMEEELPYEVPSGILAAREIISDIIRATVPTPEESLEAAEESYMDQEQPSAPEVTIDETTEAELPQEAPAEAPAPPAEETEAPAPAEEPQPAQEEPQAQPAEEPPSESEEA</sequence>
<dbReference type="InParanoid" id="A0A1W4XHX1"/>
<evidence type="ECO:0000313" key="3">
    <source>
        <dbReference type="RefSeq" id="XP_018332043.1"/>
    </source>
</evidence>
<name>A0A1W4XHX1_AGRPL</name>
<dbReference type="CDD" id="cd23767">
    <property type="entry name" value="IQCD"/>
    <property type="match status" value="1"/>
</dbReference>
<feature type="compositionally biased region" description="Low complexity" evidence="1">
    <location>
        <begin position="349"/>
        <end position="358"/>
    </location>
</feature>
<feature type="compositionally biased region" description="Acidic residues" evidence="1">
    <location>
        <begin position="321"/>
        <end position="331"/>
    </location>
</feature>
<dbReference type="Gene3D" id="1.20.5.190">
    <property type="match status" value="1"/>
</dbReference>
<evidence type="ECO:0000256" key="1">
    <source>
        <dbReference type="SAM" id="MobiDB-lite"/>
    </source>
</evidence>
<dbReference type="AlphaFoldDB" id="A0A1W4XHX1"/>
<dbReference type="KEGG" id="apln:108741670"/>
<feature type="compositionally biased region" description="Low complexity" evidence="1">
    <location>
        <begin position="369"/>
        <end position="388"/>
    </location>
</feature>
<dbReference type="OrthoDB" id="26525at2759"/>
<organism evidence="2 3">
    <name type="scientific">Agrilus planipennis</name>
    <name type="common">Emerald ash borer</name>
    <name type="synonym">Agrilus marcopoli</name>
    <dbReference type="NCBI Taxonomy" id="224129"/>
    <lineage>
        <taxon>Eukaryota</taxon>
        <taxon>Metazoa</taxon>
        <taxon>Ecdysozoa</taxon>
        <taxon>Arthropoda</taxon>
        <taxon>Hexapoda</taxon>
        <taxon>Insecta</taxon>
        <taxon>Pterygota</taxon>
        <taxon>Neoptera</taxon>
        <taxon>Endopterygota</taxon>
        <taxon>Coleoptera</taxon>
        <taxon>Polyphaga</taxon>
        <taxon>Elateriformia</taxon>
        <taxon>Buprestoidea</taxon>
        <taxon>Buprestidae</taxon>
        <taxon>Agrilinae</taxon>
        <taxon>Agrilus</taxon>
    </lineage>
</organism>
<feature type="compositionally biased region" description="Basic and acidic residues" evidence="1">
    <location>
        <begin position="272"/>
        <end position="283"/>
    </location>
</feature>
<dbReference type="RefSeq" id="XP_018332043.1">
    <property type="nucleotide sequence ID" value="XM_018476541.1"/>
</dbReference>
<dbReference type="STRING" id="224129.A0A1W4XHX1"/>